<dbReference type="CDD" id="cd19152">
    <property type="entry name" value="AKR_AKR15A"/>
    <property type="match status" value="1"/>
</dbReference>
<evidence type="ECO:0000259" key="1">
    <source>
        <dbReference type="Pfam" id="PF00248"/>
    </source>
</evidence>
<dbReference type="AlphaFoldDB" id="A0AAU7VSV0"/>
<name>A0AAU7VSV0_9MICO</name>
<dbReference type="PANTHER" id="PTHR42686:SF1">
    <property type="entry name" value="GH17980P-RELATED"/>
    <property type="match status" value="1"/>
</dbReference>
<protein>
    <submittedName>
        <fullName evidence="2">Aldo/keto reductase</fullName>
    </submittedName>
</protein>
<dbReference type="InterPro" id="IPR036812">
    <property type="entry name" value="NAD(P)_OxRdtase_dom_sf"/>
</dbReference>
<dbReference type="EMBL" id="CP158357">
    <property type="protein sequence ID" value="XBX77416.1"/>
    <property type="molecule type" value="Genomic_DNA"/>
</dbReference>
<dbReference type="PANTHER" id="PTHR42686">
    <property type="entry name" value="GH17980P-RELATED"/>
    <property type="match status" value="1"/>
</dbReference>
<dbReference type="RefSeq" id="WP_350350902.1">
    <property type="nucleotide sequence ID" value="NZ_CP158357.1"/>
</dbReference>
<accession>A0AAU7VSV0</accession>
<dbReference type="GO" id="GO:0005829">
    <property type="term" value="C:cytosol"/>
    <property type="evidence" value="ECO:0007669"/>
    <property type="project" value="TreeGrafter"/>
</dbReference>
<dbReference type="InterPro" id="IPR020471">
    <property type="entry name" value="AKR"/>
</dbReference>
<dbReference type="Gene3D" id="3.20.20.100">
    <property type="entry name" value="NADP-dependent oxidoreductase domain"/>
    <property type="match status" value="1"/>
</dbReference>
<gene>
    <name evidence="2" type="ORF">ABS642_16090</name>
</gene>
<dbReference type="GO" id="GO:0016491">
    <property type="term" value="F:oxidoreductase activity"/>
    <property type="evidence" value="ECO:0007669"/>
    <property type="project" value="InterPro"/>
</dbReference>
<evidence type="ECO:0000313" key="2">
    <source>
        <dbReference type="EMBL" id="XBX77416.1"/>
    </source>
</evidence>
<organism evidence="2">
    <name type="scientific">Microbacterium sp. A8/3-1</name>
    <dbReference type="NCBI Taxonomy" id="3160749"/>
    <lineage>
        <taxon>Bacteria</taxon>
        <taxon>Bacillati</taxon>
        <taxon>Actinomycetota</taxon>
        <taxon>Actinomycetes</taxon>
        <taxon>Micrococcales</taxon>
        <taxon>Microbacteriaceae</taxon>
        <taxon>Microbacterium</taxon>
    </lineage>
</organism>
<dbReference type="Pfam" id="PF00248">
    <property type="entry name" value="Aldo_ket_red"/>
    <property type="match status" value="1"/>
</dbReference>
<proteinExistence type="predicted"/>
<feature type="domain" description="NADP-dependent oxidoreductase" evidence="1">
    <location>
        <begin position="17"/>
        <end position="317"/>
    </location>
</feature>
<dbReference type="InterPro" id="IPR023210">
    <property type="entry name" value="NADP_OxRdtase_dom"/>
</dbReference>
<reference evidence="2" key="1">
    <citation type="submission" date="2024-06" db="EMBL/GenBank/DDBJ databases">
        <title>Draft genome sequence of Microbacterium sp. strain A8/3-1, isolated from Oxytropis tragacanthoides Fisch. ex DC. Root nodules in the Altai region of Russia.</title>
        <authorList>
            <person name="Sazanova A."/>
            <person name="Guro P."/>
            <person name="Kuznetsova I."/>
            <person name="Belimov A."/>
            <person name="Safronova V."/>
        </authorList>
    </citation>
    <scope>NUCLEOTIDE SEQUENCE</scope>
    <source>
        <strain evidence="2">A8/3-1</strain>
    </source>
</reference>
<dbReference type="SUPFAM" id="SSF51430">
    <property type="entry name" value="NAD(P)-linked oxidoreductase"/>
    <property type="match status" value="1"/>
</dbReference>
<sequence>MTPDPVPIGRGGLTAPPLGYGAASLGNLYQALSENEWPEIVPAAWAGGIRYFDVAPHYGLGLAERRLGESLRALPRDEYVVSTKVGRLLVPQDAAGRTDHENLFAVPADHRRVRDYSRDGVLRSIESSLERLGLDRIDLVLVHDPDEHEREALDGAFPALSELRDQGVITSFGAGMNQSAMLARFVAATDADVMMVAGRWTLLDQSAADDLLPLALEREVSVISAAVFNSGILATDAPGAGDTFDYGPAARAVVERAQAIASVAHRHGSTLPELAVQFPLTHPAVAAVVTGGASAAQAIRNSGLIDRPVADAVWDELRDRGLVGPSRMHARRPGARVGQPVR</sequence>